<dbReference type="EMBL" id="CP035758">
    <property type="protein sequence ID" value="QBD76233.1"/>
    <property type="molecule type" value="Genomic_DNA"/>
</dbReference>
<keyword evidence="2" id="KW-1185">Reference proteome</keyword>
<gene>
    <name evidence="1" type="ORF">EPA93_09500</name>
</gene>
<dbReference type="RefSeq" id="WP_129886828.1">
    <property type="nucleotide sequence ID" value="NZ_CP035758.1"/>
</dbReference>
<reference evidence="1 2" key="1">
    <citation type="submission" date="2019-01" db="EMBL/GenBank/DDBJ databases">
        <title>Ktedonosporobacter rubrisoli SCAWS-G2.</title>
        <authorList>
            <person name="Huang Y."/>
            <person name="Yan B."/>
        </authorList>
    </citation>
    <scope>NUCLEOTIDE SEQUENCE [LARGE SCALE GENOMIC DNA]</scope>
    <source>
        <strain evidence="1 2">SCAWS-G2</strain>
    </source>
</reference>
<evidence type="ECO:0000313" key="2">
    <source>
        <dbReference type="Proteomes" id="UP000290365"/>
    </source>
</evidence>
<dbReference type="KEGG" id="kbs:EPA93_09500"/>
<evidence type="ECO:0000313" key="1">
    <source>
        <dbReference type="EMBL" id="QBD76233.1"/>
    </source>
</evidence>
<dbReference type="Proteomes" id="UP000290365">
    <property type="component" value="Chromosome"/>
</dbReference>
<sequence length="122" mass="13877">MFCVVLVRRLREGKNWEDFREAWFPEQGFGVPARVLIGRGLNDERDILTIGFTDLSREQLEEVLQRIAASNAQRHDRIADIIETSILPASLYEIVDDNDFSAAPRRLQSIGVGLLPPETKQV</sequence>
<accession>A0A4P6JM98</accession>
<proteinExistence type="predicted"/>
<dbReference type="OrthoDB" id="3693527at2"/>
<name>A0A4P6JM98_KTERU</name>
<organism evidence="1 2">
    <name type="scientific">Ktedonosporobacter rubrisoli</name>
    <dbReference type="NCBI Taxonomy" id="2509675"/>
    <lineage>
        <taxon>Bacteria</taxon>
        <taxon>Bacillati</taxon>
        <taxon>Chloroflexota</taxon>
        <taxon>Ktedonobacteria</taxon>
        <taxon>Ktedonobacterales</taxon>
        <taxon>Ktedonosporobacteraceae</taxon>
        <taxon>Ktedonosporobacter</taxon>
    </lineage>
</organism>
<protein>
    <submittedName>
        <fullName evidence="1">Uncharacterized protein</fullName>
    </submittedName>
</protein>
<dbReference type="AlphaFoldDB" id="A0A4P6JM98"/>